<reference evidence="1 2" key="5">
    <citation type="journal article" date="1997" name="Virology">
        <title>Analysis of 74 kb of DNA located at the right end of the 330-kb chlorella virus PBCV-1 genome.</title>
        <authorList>
            <person name="Li Y."/>
            <person name="Lu Z."/>
            <person name="Sun L."/>
            <person name="Ropp S."/>
            <person name="Kutish G.F."/>
            <person name="Rock D.L."/>
            <person name="Van Etten J.L."/>
        </authorList>
    </citation>
    <scope>NUCLEOTIDE SEQUENCE [LARGE SCALE GENOMIC DNA]</scope>
</reference>
<evidence type="ECO:0000313" key="2">
    <source>
        <dbReference type="Proteomes" id="UP000000862"/>
    </source>
</evidence>
<protein>
    <submittedName>
        <fullName evidence="1">Uncharacterized protein</fullName>
    </submittedName>
</protein>
<organism evidence="1 2">
    <name type="scientific">Paramecium bursaria Chlorella virus 1</name>
    <name type="common">PBCV-1</name>
    <dbReference type="NCBI Taxonomy" id="10506"/>
    <lineage>
        <taxon>Viruses</taxon>
        <taxon>Varidnaviria</taxon>
        <taxon>Bamfordvirae</taxon>
        <taxon>Nucleocytoviricota</taxon>
        <taxon>Megaviricetes</taxon>
        <taxon>Algavirales</taxon>
        <taxon>Phycodnaviridae</taxon>
        <taxon>Chlorovirus</taxon>
        <taxon>Chlorovirus vanettense</taxon>
    </lineage>
</organism>
<accession>Q98440</accession>
<reference evidence="1 2" key="8">
    <citation type="journal article" date="2010" name="J. Virol.">
        <title>Microarray analysis of Paramecium bursaria chlorella virus 1 transcription.</title>
        <authorList>
            <person name="Yanai-Balser G.M."/>
            <person name="Duncan G.A."/>
            <person name="Eudy J.D."/>
            <person name="Wang D."/>
            <person name="Li X."/>
            <person name="Agarkova I.V."/>
            <person name="Dunigan D.D."/>
            <person name="Van Etten J.L."/>
        </authorList>
    </citation>
    <scope>NUCLEOTIDE SEQUENCE [LARGE SCALE GENOMIC DNA]</scope>
</reference>
<dbReference type="EMBL" id="JF411744">
    <property type="protein sequence ID" value="AAC96756.2"/>
    <property type="molecule type" value="Genomic_DNA"/>
</dbReference>
<dbReference type="GeneID" id="918069"/>
<name>Q98440_PBCV1</name>
<dbReference type="RefSeq" id="NP_048745.2">
    <property type="nucleotide sequence ID" value="NC_000852.5"/>
</dbReference>
<proteinExistence type="predicted"/>
<dbReference type="OrthoDB" id="39466at10239"/>
<evidence type="ECO:0000313" key="1">
    <source>
        <dbReference type="EMBL" id="AAC96756.2"/>
    </source>
</evidence>
<reference evidence="1 2" key="6">
    <citation type="journal article" date="1999" name="Virology">
        <title>Chlorella virus PBCV-1 encodes a functional homospermidine synthase.</title>
        <authorList>
            <person name="Kaiser A."/>
            <person name="Vollmert M."/>
            <person name="Tholl D."/>
            <person name="Graves M.V."/>
            <person name="Gurnon J.R."/>
            <person name="Xing W."/>
            <person name="Lisec A.D."/>
            <person name="Nickerson K.W."/>
            <person name="Van Etten J.L."/>
        </authorList>
    </citation>
    <scope>NUCLEOTIDE SEQUENCE [LARGE SCALE GENOMIC DNA]</scope>
</reference>
<dbReference type="Proteomes" id="UP000000862">
    <property type="component" value="Segment"/>
</dbReference>
<dbReference type="KEGG" id="vg:918069"/>
<organismHost>
    <name type="scientific">Chlorella</name>
    <dbReference type="NCBI Taxonomy" id="3071"/>
</organismHost>
<gene>
    <name evidence="1" type="primary">a388R</name>
</gene>
<keyword evidence="2" id="KW-1185">Reference proteome</keyword>
<reference evidence="1 2" key="4">
    <citation type="journal article" date="1996" name="Virology">
        <title>Analysis of 76 kb of the chlorella virus PBCV-1 330-kb genome: map positions 182 to 258.</title>
        <authorList>
            <person name="Kutish G.F."/>
            <person name="Li Y."/>
            <person name="Lu Z."/>
            <person name="Furuta M."/>
            <person name="Rock D.L."/>
            <person name="Van Etten J.L."/>
        </authorList>
    </citation>
    <scope>NUCLEOTIDE SEQUENCE [LARGE SCALE GENOMIC DNA]</scope>
</reference>
<sequence length="109" mass="13151">MVLRVLECQRNSCRVHIVFLHQPWSNYAQCRLSHLGIPNFHPFQPVRDIHNHPRVLIRVDQDRDIRMFCIVCRHRYVPMIFQYLYIPEDKSNYHHLVSLTRIDTSSLLS</sequence>
<reference evidence="1 2" key="1">
    <citation type="journal article" date="1995" name="Virology">
        <title>Analysis of 45 kb of DNA located at the left end of the chlorella virus PBCV-1 genome.</title>
        <authorList>
            <person name="Lu Z."/>
            <person name="Li Y."/>
            <person name="Zhang Y."/>
            <person name="Kutish G.F."/>
            <person name="Rock D.L."/>
            <person name="Van Etten J.L."/>
        </authorList>
    </citation>
    <scope>NUCLEOTIDE SEQUENCE [LARGE SCALE GENOMIC DNA]</scope>
</reference>
<reference evidence="1 2" key="2">
    <citation type="journal article" date="1995" name="Virology">
        <title>Analysis of 43 kb of the Chlorella virus PBCV-1 330-kb genome: map positions 45 to 88.</title>
        <authorList>
            <person name="Li Y."/>
            <person name="Lu Z."/>
            <person name="Burbank D.E."/>
            <person name="Kutish G.F."/>
            <person name="Rock D.L."/>
            <person name="Van Etten J.L."/>
        </authorList>
    </citation>
    <scope>NUCLEOTIDE SEQUENCE [LARGE SCALE GENOMIC DNA]</scope>
</reference>
<reference evidence="1 2" key="3">
    <citation type="journal article" date="1996" name="Virology">
        <title>Analysis of 94 kb of the chlorella virus PBCV-1 330-kb genome: map positions 88 to 182.</title>
        <authorList>
            <person name="Lu Z."/>
            <person name="Li Y."/>
            <person name="Que Q."/>
            <person name="Kutish G.F."/>
            <person name="Rock D.L."/>
            <person name="Van Etten J.L."/>
        </authorList>
    </citation>
    <scope>NUCLEOTIDE SEQUENCE [LARGE SCALE GENOMIC DNA]</scope>
</reference>
<reference evidence="1 2" key="7">
    <citation type="journal article" date="2000" name="Virology">
        <title>Characterization of a beta-1,3-glucanase encoded by chlorella virus PBCV-1.</title>
        <authorList>
            <person name="Sun L."/>
            <person name="Gurnon J.R."/>
            <person name="Adams B.J."/>
            <person name="Graves M.V."/>
            <person name="Van Etten J.L."/>
        </authorList>
    </citation>
    <scope>NUCLEOTIDE SEQUENCE [LARGE SCALE GENOMIC DNA]</scope>
</reference>